<name>A0A0E9QR72_ANGAN</name>
<reference evidence="1" key="2">
    <citation type="journal article" date="2015" name="Fish Shellfish Immunol.">
        <title>Early steps in the European eel (Anguilla anguilla)-Vibrio vulnificus interaction in the gills: Role of the RtxA13 toxin.</title>
        <authorList>
            <person name="Callol A."/>
            <person name="Pajuelo D."/>
            <person name="Ebbesson L."/>
            <person name="Teles M."/>
            <person name="MacKenzie S."/>
            <person name="Amaro C."/>
        </authorList>
    </citation>
    <scope>NUCLEOTIDE SEQUENCE</scope>
</reference>
<organism evidence="1">
    <name type="scientific">Anguilla anguilla</name>
    <name type="common">European freshwater eel</name>
    <name type="synonym">Muraena anguilla</name>
    <dbReference type="NCBI Taxonomy" id="7936"/>
    <lineage>
        <taxon>Eukaryota</taxon>
        <taxon>Metazoa</taxon>
        <taxon>Chordata</taxon>
        <taxon>Craniata</taxon>
        <taxon>Vertebrata</taxon>
        <taxon>Euteleostomi</taxon>
        <taxon>Actinopterygii</taxon>
        <taxon>Neopterygii</taxon>
        <taxon>Teleostei</taxon>
        <taxon>Anguilliformes</taxon>
        <taxon>Anguillidae</taxon>
        <taxon>Anguilla</taxon>
    </lineage>
</organism>
<reference evidence="1" key="1">
    <citation type="submission" date="2014-11" db="EMBL/GenBank/DDBJ databases">
        <authorList>
            <person name="Amaro Gonzalez C."/>
        </authorList>
    </citation>
    <scope>NUCLEOTIDE SEQUENCE</scope>
</reference>
<sequence length="47" mass="5262">MPMNPLQFRRVSRYPCCAQGTGAPNGIWDVVNCTSHFDSFKAQLFAV</sequence>
<dbReference type="EMBL" id="GBXM01089954">
    <property type="protein sequence ID" value="JAH18623.1"/>
    <property type="molecule type" value="Transcribed_RNA"/>
</dbReference>
<evidence type="ECO:0000313" key="1">
    <source>
        <dbReference type="EMBL" id="JAH18623.1"/>
    </source>
</evidence>
<protein>
    <submittedName>
        <fullName evidence="1">Uncharacterized protein</fullName>
    </submittedName>
</protein>
<proteinExistence type="predicted"/>
<accession>A0A0E9QR72</accession>
<dbReference type="AlphaFoldDB" id="A0A0E9QR72"/>